<sequence length="208" mass="21593">MAADADDDRSAGNDGQTGTRPSEQHPAGPDPVRDGPPRAVLVIALVLAVGVVVAVLAIAAQRQRSGADRPAPVGPVPAPRADSADCRTLIDALPDQLGEFHRAPLAEPAPAGVAAWRSNPDDEPVVLRCGLDRPPDFVVGSPLQVVDDVQWFRIADVDADRSSWFAVDRPVYIALTLPAGSGPTPIQLISKAISATLPAKPIDPAPVG</sequence>
<keyword evidence="2" id="KW-1185">Reference proteome</keyword>
<dbReference type="eggNOG" id="ENOG50336I4">
    <property type="taxonomic scope" value="Bacteria"/>
</dbReference>
<evidence type="ECO:0000313" key="2">
    <source>
        <dbReference type="Proteomes" id="UP000006265"/>
    </source>
</evidence>
<protein>
    <submittedName>
        <fullName evidence="1">Uncharacterized protein</fullName>
    </submittedName>
</protein>
<dbReference type="OrthoDB" id="4422435at2"/>
<comment type="caution">
    <text evidence="1">The sequence shown here is derived from an EMBL/GenBank/DDBJ whole genome shotgun (WGS) entry which is preliminary data.</text>
</comment>
<dbReference type="Pfam" id="PF12028">
    <property type="entry name" value="DUF3515"/>
    <property type="match status" value="1"/>
</dbReference>
<reference evidence="1 2" key="1">
    <citation type="journal article" date="2012" name="J. Bacteriol.">
        <title>Genome sequence of Mycobacterium hassiacum DSM 44199, a rare source of heat-stable mycobacterial proteins.</title>
        <authorList>
            <person name="Tiago I."/>
            <person name="Maranha A."/>
            <person name="Mendes V."/>
            <person name="Alarico S."/>
            <person name="Moynihan P.J."/>
            <person name="Clarke A.J."/>
            <person name="Macedo-Ribeiro S."/>
            <person name="Pereira P.J."/>
            <person name="Empadinhas N."/>
        </authorList>
    </citation>
    <scope>NUCLEOTIDE SEQUENCE [LARGE SCALE GENOMIC DNA]</scope>
    <source>
        <strain evidence="2">DSM 44199 / CIP 105218 / JCM 12690 / 3849</strain>
    </source>
</reference>
<dbReference type="RefSeq" id="WP_005626491.1">
    <property type="nucleotide sequence ID" value="NZ_AMRA01000042.1"/>
</dbReference>
<evidence type="ECO:0000313" key="1">
    <source>
        <dbReference type="EMBL" id="EKF24312.1"/>
    </source>
</evidence>
<name>K5BFZ4_MYCHD</name>
<dbReference type="AlphaFoldDB" id="K5BFZ4"/>
<dbReference type="PATRIC" id="fig|1122247.3.peg.1625"/>
<dbReference type="Proteomes" id="UP000006265">
    <property type="component" value="Unassembled WGS sequence"/>
</dbReference>
<proteinExistence type="predicted"/>
<gene>
    <name evidence="1" type="ORF">C731_1690</name>
</gene>
<organism evidence="1 2">
    <name type="scientific">Mycolicibacterium hassiacum (strain DSM 44199 / CIP 105218 / JCM 12690 / 3849)</name>
    <name type="common">Mycobacterium hassiacum</name>
    <dbReference type="NCBI Taxonomy" id="1122247"/>
    <lineage>
        <taxon>Bacteria</taxon>
        <taxon>Bacillati</taxon>
        <taxon>Actinomycetota</taxon>
        <taxon>Actinomycetes</taxon>
        <taxon>Mycobacteriales</taxon>
        <taxon>Mycobacteriaceae</taxon>
        <taxon>Mycolicibacterium</taxon>
    </lineage>
</organism>
<accession>K5BFZ4</accession>
<dbReference type="STRING" id="1122247.GCA_000379865_01148"/>
<dbReference type="EMBL" id="AMRA01000042">
    <property type="protein sequence ID" value="EKF24312.1"/>
    <property type="molecule type" value="Genomic_DNA"/>
</dbReference>
<dbReference type="InterPro" id="IPR021903">
    <property type="entry name" value="DUF3515"/>
</dbReference>